<evidence type="ECO:0000313" key="3">
    <source>
        <dbReference type="Proteomes" id="UP000202440"/>
    </source>
</evidence>
<dbReference type="PANTHER" id="PTHR13696:SF99">
    <property type="entry name" value="COBYRINIC ACID AC-DIAMIDE SYNTHASE"/>
    <property type="match status" value="1"/>
</dbReference>
<dbReference type="KEGG" id="bsan:CHH28_11765"/>
<evidence type="ECO:0000313" key="2">
    <source>
        <dbReference type="EMBL" id="ASP39312.1"/>
    </source>
</evidence>
<dbReference type="InterPro" id="IPR025669">
    <property type="entry name" value="AAA_dom"/>
</dbReference>
<dbReference type="SUPFAM" id="SSF52540">
    <property type="entry name" value="P-loop containing nucleoside triphosphate hydrolases"/>
    <property type="match status" value="1"/>
</dbReference>
<dbReference type="AlphaFoldDB" id="A0A222FKX5"/>
<protein>
    <recommendedName>
        <fullName evidence="1">AAA domain-containing protein</fullName>
    </recommendedName>
</protein>
<reference evidence="2 3" key="1">
    <citation type="submission" date="2017-07" db="EMBL/GenBank/DDBJ databases">
        <title>Annotated genome sequence of Bacterioplanes sanyensis isolated from Red Sea.</title>
        <authorList>
            <person name="Rehman Z.U."/>
        </authorList>
    </citation>
    <scope>NUCLEOTIDE SEQUENCE [LARGE SCALE GENOMIC DNA]</scope>
    <source>
        <strain evidence="2 3">NV9</strain>
    </source>
</reference>
<dbReference type="RefSeq" id="WP_094060492.1">
    <property type="nucleotide sequence ID" value="NZ_CP022530.1"/>
</dbReference>
<dbReference type="PANTHER" id="PTHR13696">
    <property type="entry name" value="P-LOOP CONTAINING NUCLEOSIDE TRIPHOSPHATE HYDROLASE"/>
    <property type="match status" value="1"/>
</dbReference>
<dbReference type="Gene3D" id="3.40.50.300">
    <property type="entry name" value="P-loop containing nucleotide triphosphate hydrolases"/>
    <property type="match status" value="1"/>
</dbReference>
<dbReference type="InterPro" id="IPR027417">
    <property type="entry name" value="P-loop_NTPase"/>
</dbReference>
<evidence type="ECO:0000259" key="1">
    <source>
        <dbReference type="Pfam" id="PF13614"/>
    </source>
</evidence>
<gene>
    <name evidence="2" type="ORF">CHH28_11765</name>
</gene>
<dbReference type="Pfam" id="PF13614">
    <property type="entry name" value="AAA_31"/>
    <property type="match status" value="1"/>
</dbReference>
<name>A0A222FKX5_9GAMM</name>
<dbReference type="InterPro" id="IPR050678">
    <property type="entry name" value="DNA_Partitioning_ATPase"/>
</dbReference>
<accession>A0A222FKX5</accession>
<dbReference type="OrthoDB" id="9799330at2"/>
<dbReference type="CDD" id="cd02042">
    <property type="entry name" value="ParAB_family"/>
    <property type="match status" value="1"/>
</dbReference>
<sequence length="245" mass="27772">MRAVAVFQLKGGVGKTTTTVNIAALAAAEQIPTLVWDLDPQGGATWALGEQAEHKQNKFWSGDHPLGSFIQPTRWRHLSLIAADLSLRKFQQTLENKTDARQRMSQALSMLSEKFALVLIDCPPALTPQMEGVLRSVDRLLVPVQPSGISLHAYQQMREQLDWVKGKQWLPFVTMLDKRKKAQVRWAREQAPQCDELLPTFITHSASAEKMLELRQPIVIARPQVPLARSYRALWKQVKPRLNLR</sequence>
<proteinExistence type="predicted"/>
<organism evidence="2 3">
    <name type="scientific">Bacterioplanes sanyensis</name>
    <dbReference type="NCBI Taxonomy" id="1249553"/>
    <lineage>
        <taxon>Bacteria</taxon>
        <taxon>Pseudomonadati</taxon>
        <taxon>Pseudomonadota</taxon>
        <taxon>Gammaproteobacteria</taxon>
        <taxon>Oceanospirillales</taxon>
        <taxon>Oceanospirillaceae</taxon>
        <taxon>Bacterioplanes</taxon>
    </lineage>
</organism>
<keyword evidence="3" id="KW-1185">Reference proteome</keyword>
<dbReference type="Proteomes" id="UP000202440">
    <property type="component" value="Chromosome"/>
</dbReference>
<dbReference type="EMBL" id="CP022530">
    <property type="protein sequence ID" value="ASP39312.1"/>
    <property type="molecule type" value="Genomic_DNA"/>
</dbReference>
<feature type="domain" description="AAA" evidence="1">
    <location>
        <begin position="1"/>
        <end position="165"/>
    </location>
</feature>